<name>A0A7S0RZS8_9CHLO</name>
<dbReference type="AlphaFoldDB" id="A0A7S0RZS8"/>
<reference evidence="2" key="1">
    <citation type="submission" date="2021-01" db="EMBL/GenBank/DDBJ databases">
        <authorList>
            <person name="Corre E."/>
            <person name="Pelletier E."/>
            <person name="Niang G."/>
            <person name="Scheremetjew M."/>
            <person name="Finn R."/>
            <person name="Kale V."/>
            <person name="Holt S."/>
            <person name="Cochrane G."/>
            <person name="Meng A."/>
            <person name="Brown T."/>
            <person name="Cohen L."/>
        </authorList>
    </citation>
    <scope>NUCLEOTIDE SEQUENCE</scope>
    <source>
        <strain evidence="2">SAG 11-49</strain>
    </source>
</reference>
<sequence length="287" mass="31194">MHFANGQSVIRKIGRGPLAVLSPSVRAGKSKALIPCALPAVGRWQKPGPAPDHAALKKALAFSALTSPVWSSAAAQLLHSSQQPSTRDQTAAAATAVITTDPTTRAGSPPTTVQDVHVKARSYALQASLLGHELESLEGQREILQRDLCSIAPDCSLPASHDWEFDPISTQLVDDAGPQIRQFMKAVEEHADLLAKLQPVDVLDLTPNVALENWKKQTKKMRQSYESLVAEITHLQVRIAQARQLPAQPKRRITVAAVHEQQIDTLWTRTARLQSETSELAAAMRGM</sequence>
<protein>
    <submittedName>
        <fullName evidence="2">Uncharacterized protein</fullName>
    </submittedName>
</protein>
<evidence type="ECO:0000256" key="1">
    <source>
        <dbReference type="SAM" id="Coils"/>
    </source>
</evidence>
<evidence type="ECO:0000313" key="2">
    <source>
        <dbReference type="EMBL" id="CAD8692396.1"/>
    </source>
</evidence>
<accession>A0A7S0RZS8</accession>
<organism evidence="2">
    <name type="scientific">Chlamydomonas leiostraca</name>
    <dbReference type="NCBI Taxonomy" id="1034604"/>
    <lineage>
        <taxon>Eukaryota</taxon>
        <taxon>Viridiplantae</taxon>
        <taxon>Chlorophyta</taxon>
        <taxon>core chlorophytes</taxon>
        <taxon>Chlorophyceae</taxon>
        <taxon>CS clade</taxon>
        <taxon>Chlamydomonadales</taxon>
        <taxon>Chlamydomonadaceae</taxon>
        <taxon>Chlamydomonas</taxon>
    </lineage>
</organism>
<dbReference type="EMBL" id="HBFB01029654">
    <property type="protein sequence ID" value="CAD8692396.1"/>
    <property type="molecule type" value="Transcribed_RNA"/>
</dbReference>
<gene>
    <name evidence="2" type="ORF">CLEI1391_LOCUS16579</name>
</gene>
<feature type="coiled-coil region" evidence="1">
    <location>
        <begin position="211"/>
        <end position="245"/>
    </location>
</feature>
<proteinExistence type="predicted"/>
<keyword evidence="1" id="KW-0175">Coiled coil</keyword>